<evidence type="ECO:0000256" key="3">
    <source>
        <dbReference type="ARBA" id="ARBA00022723"/>
    </source>
</evidence>
<evidence type="ECO:0000256" key="5">
    <source>
        <dbReference type="ARBA" id="ARBA00022833"/>
    </source>
</evidence>
<feature type="region of interest" description="Disordered" evidence="7">
    <location>
        <begin position="129"/>
        <end position="148"/>
    </location>
</feature>
<dbReference type="Gene3D" id="2.70.70.10">
    <property type="entry name" value="Glucose Permease (Domain IIA)"/>
    <property type="match status" value="1"/>
</dbReference>
<keyword evidence="8" id="KW-0812">Transmembrane</keyword>
<proteinExistence type="predicted"/>
<keyword evidence="5" id="KW-0862">Zinc</keyword>
<evidence type="ECO:0000313" key="10">
    <source>
        <dbReference type="EMBL" id="NRT55660.1"/>
    </source>
</evidence>
<dbReference type="InterPro" id="IPR016047">
    <property type="entry name" value="M23ase_b-sheet_dom"/>
</dbReference>
<gene>
    <name evidence="10" type="ORF">HNQ01_001390</name>
</gene>
<accession>A0ABX2G0U5</accession>
<protein>
    <submittedName>
        <fullName evidence="10">Murein DD-endopeptidase MepM/ murein hydrolase activator NlpD</fullName>
    </submittedName>
</protein>
<dbReference type="SUPFAM" id="SSF51261">
    <property type="entry name" value="Duplicated hybrid motif"/>
    <property type="match status" value="1"/>
</dbReference>
<dbReference type="Proteomes" id="UP001516061">
    <property type="component" value="Unassembled WGS sequence"/>
</dbReference>
<name>A0ABX2G0U5_9BURK</name>
<feature type="domain" description="M23ase beta-sheet core" evidence="9">
    <location>
        <begin position="221"/>
        <end position="315"/>
    </location>
</feature>
<evidence type="ECO:0000259" key="9">
    <source>
        <dbReference type="Pfam" id="PF01551"/>
    </source>
</evidence>
<evidence type="ECO:0000256" key="4">
    <source>
        <dbReference type="ARBA" id="ARBA00022801"/>
    </source>
</evidence>
<evidence type="ECO:0000256" key="6">
    <source>
        <dbReference type="ARBA" id="ARBA00023049"/>
    </source>
</evidence>
<dbReference type="CDD" id="cd12797">
    <property type="entry name" value="M23_peptidase"/>
    <property type="match status" value="1"/>
</dbReference>
<evidence type="ECO:0000256" key="8">
    <source>
        <dbReference type="SAM" id="Phobius"/>
    </source>
</evidence>
<feature type="transmembrane region" description="Helical" evidence="8">
    <location>
        <begin position="21"/>
        <end position="45"/>
    </location>
</feature>
<evidence type="ECO:0000256" key="1">
    <source>
        <dbReference type="ARBA" id="ARBA00001947"/>
    </source>
</evidence>
<reference evidence="10 11" key="1">
    <citation type="submission" date="2020-05" db="EMBL/GenBank/DDBJ databases">
        <title>Genomic Encyclopedia of Type Strains, Phase IV (KMG-V): Genome sequencing to study the core and pangenomes of soil and plant-associated prokaryotes.</title>
        <authorList>
            <person name="Whitman W."/>
        </authorList>
    </citation>
    <scope>NUCLEOTIDE SEQUENCE [LARGE SCALE GENOMIC DNA]</scope>
    <source>
        <strain evidence="10 11">C29</strain>
    </source>
</reference>
<comment type="cofactor">
    <cofactor evidence="1">
        <name>Zn(2+)</name>
        <dbReference type="ChEBI" id="CHEBI:29105"/>
    </cofactor>
</comment>
<evidence type="ECO:0000256" key="7">
    <source>
        <dbReference type="SAM" id="MobiDB-lite"/>
    </source>
</evidence>
<keyword evidence="3" id="KW-0479">Metal-binding</keyword>
<dbReference type="EMBL" id="JABSNM010000005">
    <property type="protein sequence ID" value="NRT55660.1"/>
    <property type="molecule type" value="Genomic_DNA"/>
</dbReference>
<dbReference type="InterPro" id="IPR050570">
    <property type="entry name" value="Cell_wall_metabolism_enzyme"/>
</dbReference>
<evidence type="ECO:0000256" key="2">
    <source>
        <dbReference type="ARBA" id="ARBA00022670"/>
    </source>
</evidence>
<evidence type="ECO:0000313" key="11">
    <source>
        <dbReference type="Proteomes" id="UP001516061"/>
    </source>
</evidence>
<dbReference type="Pfam" id="PF01551">
    <property type="entry name" value="Peptidase_M23"/>
    <property type="match status" value="1"/>
</dbReference>
<dbReference type="InterPro" id="IPR011055">
    <property type="entry name" value="Dup_hybrid_motif"/>
</dbReference>
<keyword evidence="6" id="KW-0482">Metalloprotease</keyword>
<dbReference type="PANTHER" id="PTHR21666:SF288">
    <property type="entry name" value="CELL DIVISION PROTEIN YTFB"/>
    <property type="match status" value="1"/>
</dbReference>
<feature type="compositionally biased region" description="Low complexity" evidence="7">
    <location>
        <begin position="129"/>
        <end position="144"/>
    </location>
</feature>
<keyword evidence="11" id="KW-1185">Reference proteome</keyword>
<dbReference type="PANTHER" id="PTHR21666">
    <property type="entry name" value="PEPTIDASE-RELATED"/>
    <property type="match status" value="1"/>
</dbReference>
<organism evidence="10 11">
    <name type="scientific">Sphaerotilus uruguayifluvii</name>
    <dbReference type="NCBI Taxonomy" id="2735897"/>
    <lineage>
        <taxon>Bacteria</taxon>
        <taxon>Pseudomonadati</taxon>
        <taxon>Pseudomonadota</taxon>
        <taxon>Betaproteobacteria</taxon>
        <taxon>Burkholderiales</taxon>
        <taxon>Sphaerotilaceae</taxon>
        <taxon>Sphaerotilus</taxon>
    </lineage>
</organism>
<keyword evidence="4 10" id="KW-0378">Hydrolase</keyword>
<keyword evidence="8" id="KW-0472">Membrane</keyword>
<dbReference type="RefSeq" id="WP_173804635.1">
    <property type="nucleotide sequence ID" value="NZ_JABSNM010000005.1"/>
</dbReference>
<comment type="caution">
    <text evidence="10">The sequence shown here is derived from an EMBL/GenBank/DDBJ whole genome shotgun (WGS) entry which is preliminary data.</text>
</comment>
<dbReference type="GO" id="GO:0016787">
    <property type="term" value="F:hydrolase activity"/>
    <property type="evidence" value="ECO:0007669"/>
    <property type="project" value="UniProtKB-KW"/>
</dbReference>
<keyword evidence="2" id="KW-0645">Protease</keyword>
<sequence length="348" mass="36660">MDILITHGGLARTRSLHLRPLQLWLILAGAVLAMLLLSGTVYHFVFLKAVREGWPVVSQIVGPVIGRDAVQRERYLRENVDAMAQKVGELQAKLLKIEAVGERVSGLAGIKAEELRALDEAAKAASAGGAASAPARPSPRGGPFVPAPVPVPADGAGRLEALMQQLDAQADRQSDLFVLAESRLLSSRLEMMLVPSVRPVDSGIGSGFGFRIDPFNGRTALHTGLDFPAPVGTPIHAAAGGRVTEAQPDGAYGLALLIDHGNGLVTRYGHTSQILVRPGELVRRGQQVALVGNSGRSTGPHLHFEVLLDGAPQDPARFLARGESLDAAERAALLAPAAAPLRKAARGR</sequence>
<keyword evidence="8" id="KW-1133">Transmembrane helix</keyword>